<comment type="catalytic activity">
    <reaction evidence="1">
        <text>S-ubiquitinyl-[E2 ubiquitin-conjugating enzyme]-L-cysteine + [acceptor protein]-L-lysine = [E2 ubiquitin-conjugating enzyme]-L-cysteine + N(6)-ubiquitinyl-[acceptor protein]-L-lysine.</text>
        <dbReference type="EC" id="2.3.2.27"/>
    </reaction>
</comment>
<feature type="transmembrane region" description="Helical" evidence="15">
    <location>
        <begin position="12"/>
        <end position="32"/>
    </location>
</feature>
<evidence type="ECO:0000256" key="10">
    <source>
        <dbReference type="ARBA" id="ARBA00022833"/>
    </source>
</evidence>
<keyword evidence="11 15" id="KW-1133">Transmembrane helix</keyword>
<keyword evidence="12 15" id="KW-0472">Membrane</keyword>
<dbReference type="SMART" id="SM00184">
    <property type="entry name" value="RING"/>
    <property type="match status" value="1"/>
</dbReference>
<dbReference type="GO" id="GO:0008270">
    <property type="term" value="F:zinc ion binding"/>
    <property type="evidence" value="ECO:0007669"/>
    <property type="project" value="UniProtKB-KW"/>
</dbReference>
<evidence type="ECO:0000256" key="4">
    <source>
        <dbReference type="ARBA" id="ARBA00012483"/>
    </source>
</evidence>
<proteinExistence type="inferred from homology"/>
<evidence type="ECO:0000259" key="16">
    <source>
        <dbReference type="PROSITE" id="PS50089"/>
    </source>
</evidence>
<dbReference type="GO" id="GO:0016020">
    <property type="term" value="C:membrane"/>
    <property type="evidence" value="ECO:0007669"/>
    <property type="project" value="UniProtKB-SubCell"/>
</dbReference>
<evidence type="ECO:0000256" key="9">
    <source>
        <dbReference type="ARBA" id="ARBA00022786"/>
    </source>
</evidence>
<evidence type="ECO:0000256" key="8">
    <source>
        <dbReference type="ARBA" id="ARBA00022771"/>
    </source>
</evidence>
<dbReference type="CDD" id="cd16461">
    <property type="entry name" value="RING-H2_EL5-like"/>
    <property type="match status" value="1"/>
</dbReference>
<evidence type="ECO:0000256" key="1">
    <source>
        <dbReference type="ARBA" id="ARBA00000900"/>
    </source>
</evidence>
<keyword evidence="10" id="KW-0862">Zinc</keyword>
<comment type="caution">
    <text evidence="17">The sequence shown here is derived from an EMBL/GenBank/DDBJ whole genome shotgun (WGS) entry which is preliminary data.</text>
</comment>
<evidence type="ECO:0000256" key="14">
    <source>
        <dbReference type="PROSITE-ProRule" id="PRU00175"/>
    </source>
</evidence>
<dbReference type="AlphaFoldDB" id="A0AAW1LBW1"/>
<keyword evidence="5" id="KW-0808">Transferase</keyword>
<feature type="domain" description="RING-type" evidence="16">
    <location>
        <begin position="116"/>
        <end position="158"/>
    </location>
</feature>
<dbReference type="Gene3D" id="3.30.40.10">
    <property type="entry name" value="Zinc/RING finger domain, C3HC4 (zinc finger)"/>
    <property type="match status" value="1"/>
</dbReference>
<sequence>MQQQIISPTQQHTLPLYIFPICSHFSLANAQFTQNTRDWNLDPLYTGVTVAIFTSLFILLYLVVYYLCHRYRRARMTTSQPDDPARGGLDPVVLKTFPVFQLSGLRSGPGPGPPECAVCLGLFEAGEALRLLPACGHVFHVDCVDRWLVGQTTCPLCRAKLDRLPVDSIRVDLARFEMNELGNDAVEGTREIQMEGQIGNFKRCNSTGHVAVFGGVDGQNDILEVKMNRSRSCNGVIWSNNL</sequence>
<comment type="similarity">
    <text evidence="13">Belongs to the RING-type zinc finger family. ATL subfamily.</text>
</comment>
<dbReference type="PANTHER" id="PTHR46539">
    <property type="entry name" value="E3 UBIQUITIN-PROTEIN LIGASE ATL42"/>
    <property type="match status" value="1"/>
</dbReference>
<evidence type="ECO:0000313" key="17">
    <source>
        <dbReference type="EMBL" id="KAK9732597.1"/>
    </source>
</evidence>
<comment type="subcellular location">
    <subcellularLocation>
        <location evidence="2">Membrane</location>
        <topology evidence="2">Single-pass membrane protein</topology>
    </subcellularLocation>
</comment>
<protein>
    <recommendedName>
        <fullName evidence="4">RING-type E3 ubiquitin transferase</fullName>
        <ecNumber evidence="4">2.3.2.27</ecNumber>
    </recommendedName>
</protein>
<dbReference type="InterPro" id="IPR001841">
    <property type="entry name" value="Znf_RING"/>
</dbReference>
<comment type="pathway">
    <text evidence="3">Protein modification; protein ubiquitination.</text>
</comment>
<gene>
    <name evidence="17" type="ORF">RND81_04G008800</name>
</gene>
<dbReference type="PANTHER" id="PTHR46539:SF1">
    <property type="entry name" value="E3 UBIQUITIN-PROTEIN LIGASE ATL42"/>
    <property type="match status" value="1"/>
</dbReference>
<feature type="transmembrane region" description="Helical" evidence="15">
    <location>
        <begin position="44"/>
        <end position="68"/>
    </location>
</feature>
<evidence type="ECO:0000256" key="12">
    <source>
        <dbReference type="ARBA" id="ARBA00023136"/>
    </source>
</evidence>
<dbReference type="Proteomes" id="UP001443914">
    <property type="component" value="Unassembled WGS sequence"/>
</dbReference>
<evidence type="ECO:0000256" key="15">
    <source>
        <dbReference type="SAM" id="Phobius"/>
    </source>
</evidence>
<name>A0AAW1LBW1_SAPOF</name>
<dbReference type="EC" id="2.3.2.27" evidence="4"/>
<keyword evidence="6 15" id="KW-0812">Transmembrane</keyword>
<dbReference type="GO" id="GO:0061630">
    <property type="term" value="F:ubiquitin protein ligase activity"/>
    <property type="evidence" value="ECO:0007669"/>
    <property type="project" value="UniProtKB-EC"/>
</dbReference>
<dbReference type="SUPFAM" id="SSF57850">
    <property type="entry name" value="RING/U-box"/>
    <property type="match status" value="1"/>
</dbReference>
<organism evidence="17 18">
    <name type="scientific">Saponaria officinalis</name>
    <name type="common">Common soapwort</name>
    <name type="synonym">Lychnis saponaria</name>
    <dbReference type="NCBI Taxonomy" id="3572"/>
    <lineage>
        <taxon>Eukaryota</taxon>
        <taxon>Viridiplantae</taxon>
        <taxon>Streptophyta</taxon>
        <taxon>Embryophyta</taxon>
        <taxon>Tracheophyta</taxon>
        <taxon>Spermatophyta</taxon>
        <taxon>Magnoliopsida</taxon>
        <taxon>eudicotyledons</taxon>
        <taxon>Gunneridae</taxon>
        <taxon>Pentapetalae</taxon>
        <taxon>Caryophyllales</taxon>
        <taxon>Caryophyllaceae</taxon>
        <taxon>Caryophylleae</taxon>
        <taxon>Saponaria</taxon>
    </lineage>
</organism>
<dbReference type="PROSITE" id="PS50089">
    <property type="entry name" value="ZF_RING_2"/>
    <property type="match status" value="1"/>
</dbReference>
<dbReference type="FunFam" id="3.30.40.10:FF:000187">
    <property type="entry name" value="E3 ubiquitin-protein ligase ATL6"/>
    <property type="match status" value="1"/>
</dbReference>
<evidence type="ECO:0000256" key="2">
    <source>
        <dbReference type="ARBA" id="ARBA00004167"/>
    </source>
</evidence>
<evidence type="ECO:0000256" key="7">
    <source>
        <dbReference type="ARBA" id="ARBA00022723"/>
    </source>
</evidence>
<evidence type="ECO:0000256" key="11">
    <source>
        <dbReference type="ARBA" id="ARBA00022989"/>
    </source>
</evidence>
<keyword evidence="18" id="KW-1185">Reference proteome</keyword>
<evidence type="ECO:0000313" key="18">
    <source>
        <dbReference type="Proteomes" id="UP001443914"/>
    </source>
</evidence>
<dbReference type="EMBL" id="JBDFQZ010000004">
    <property type="protein sequence ID" value="KAK9732597.1"/>
    <property type="molecule type" value="Genomic_DNA"/>
</dbReference>
<reference evidence="17" key="1">
    <citation type="submission" date="2024-03" db="EMBL/GenBank/DDBJ databases">
        <title>WGS assembly of Saponaria officinalis var. Norfolk2.</title>
        <authorList>
            <person name="Jenkins J."/>
            <person name="Shu S."/>
            <person name="Grimwood J."/>
            <person name="Barry K."/>
            <person name="Goodstein D."/>
            <person name="Schmutz J."/>
            <person name="Leebens-Mack J."/>
            <person name="Osbourn A."/>
        </authorList>
    </citation>
    <scope>NUCLEOTIDE SEQUENCE [LARGE SCALE GENOMIC DNA]</scope>
    <source>
        <strain evidence="17">JIC</strain>
    </source>
</reference>
<keyword evidence="7" id="KW-0479">Metal-binding</keyword>
<evidence type="ECO:0000256" key="3">
    <source>
        <dbReference type="ARBA" id="ARBA00004906"/>
    </source>
</evidence>
<keyword evidence="8 14" id="KW-0863">Zinc-finger</keyword>
<evidence type="ECO:0000256" key="5">
    <source>
        <dbReference type="ARBA" id="ARBA00022679"/>
    </source>
</evidence>
<dbReference type="InterPro" id="IPR013083">
    <property type="entry name" value="Znf_RING/FYVE/PHD"/>
</dbReference>
<evidence type="ECO:0000256" key="13">
    <source>
        <dbReference type="ARBA" id="ARBA00024209"/>
    </source>
</evidence>
<accession>A0AAW1LBW1</accession>
<evidence type="ECO:0000256" key="6">
    <source>
        <dbReference type="ARBA" id="ARBA00022692"/>
    </source>
</evidence>
<dbReference type="Pfam" id="PF13639">
    <property type="entry name" value="zf-RING_2"/>
    <property type="match status" value="1"/>
</dbReference>
<keyword evidence="9" id="KW-0833">Ubl conjugation pathway</keyword>